<sequence length="70" mass="7637">MLQLESGWSSNGECPDERNVTEASAPNAFPLRLQTGYLNLIDARSVRPFASMTVNLAKPDVSGCHVTSRE</sequence>
<accession>N0B847</accession>
<organism evidence="2 3">
    <name type="scientific">Hyphomicrobium denitrificans 1NES1</name>
    <dbReference type="NCBI Taxonomy" id="670307"/>
    <lineage>
        <taxon>Bacteria</taxon>
        <taxon>Pseudomonadati</taxon>
        <taxon>Pseudomonadota</taxon>
        <taxon>Alphaproteobacteria</taxon>
        <taxon>Hyphomicrobiales</taxon>
        <taxon>Hyphomicrobiaceae</taxon>
        <taxon>Hyphomicrobium</taxon>
    </lineage>
</organism>
<proteinExistence type="predicted"/>
<evidence type="ECO:0000256" key="1">
    <source>
        <dbReference type="SAM" id="MobiDB-lite"/>
    </source>
</evidence>
<feature type="region of interest" description="Disordered" evidence="1">
    <location>
        <begin position="1"/>
        <end position="26"/>
    </location>
</feature>
<dbReference type="Proteomes" id="UP000005952">
    <property type="component" value="Chromosome"/>
</dbReference>
<dbReference type="AlphaFoldDB" id="N0B847"/>
<evidence type="ECO:0000313" key="2">
    <source>
        <dbReference type="EMBL" id="AGK56235.1"/>
    </source>
</evidence>
<keyword evidence="3" id="KW-1185">Reference proteome</keyword>
<protein>
    <submittedName>
        <fullName evidence="2">Uncharacterized protein</fullName>
    </submittedName>
</protein>
<dbReference type="EMBL" id="CP005587">
    <property type="protein sequence ID" value="AGK56235.1"/>
    <property type="molecule type" value="Genomic_DNA"/>
</dbReference>
<reference evidence="2 3" key="1">
    <citation type="journal article" date="2013" name="Genome Announc.">
        <title>Genome sequences for three denitrifying bacterial strains isolated from a uranium- and nitrate-contaminated subsurface environment.</title>
        <authorList>
            <person name="Venkatramanan R."/>
            <person name="Prakash O."/>
            <person name="Woyke T."/>
            <person name="Chain P."/>
            <person name="Goodwin L.A."/>
            <person name="Watson D."/>
            <person name="Brooks S."/>
            <person name="Kostka J.E."/>
            <person name="Green S.J."/>
        </authorList>
    </citation>
    <scope>NUCLEOTIDE SEQUENCE [LARGE SCALE GENOMIC DNA]</scope>
    <source>
        <strain evidence="2 3">1NES1</strain>
    </source>
</reference>
<evidence type="ECO:0000313" key="3">
    <source>
        <dbReference type="Proteomes" id="UP000005952"/>
    </source>
</evidence>
<dbReference type="HOGENOM" id="CLU_2752340_0_0_5"/>
<dbReference type="KEGG" id="hdt:HYPDE_22743"/>
<name>N0B847_9HYPH</name>
<gene>
    <name evidence="2" type="ORF">HYPDE_22743</name>
</gene>
<feature type="compositionally biased region" description="Polar residues" evidence="1">
    <location>
        <begin position="1"/>
        <end position="12"/>
    </location>
</feature>